<evidence type="ECO:0000256" key="4">
    <source>
        <dbReference type="ARBA" id="ARBA00023163"/>
    </source>
</evidence>
<keyword evidence="4" id="KW-0804">Transcription</keyword>
<keyword evidence="7" id="KW-1185">Reference proteome</keyword>
<keyword evidence="2" id="KW-0805">Transcription regulation</keyword>
<name>A0ABT9FYJ6_LEPDI</name>
<evidence type="ECO:0000259" key="5">
    <source>
        <dbReference type="PROSITE" id="PS50931"/>
    </source>
</evidence>
<organism evidence="6 7">
    <name type="scientific">Leptothrix discophora</name>
    <dbReference type="NCBI Taxonomy" id="89"/>
    <lineage>
        <taxon>Bacteria</taxon>
        <taxon>Pseudomonadati</taxon>
        <taxon>Pseudomonadota</taxon>
        <taxon>Betaproteobacteria</taxon>
        <taxon>Burkholderiales</taxon>
        <taxon>Sphaerotilaceae</taxon>
        <taxon>Leptothrix</taxon>
    </lineage>
</organism>
<keyword evidence="3" id="KW-0238">DNA-binding</keyword>
<dbReference type="EMBL" id="JAUZEE010000001">
    <property type="protein sequence ID" value="MDP4299315.1"/>
    <property type="molecule type" value="Genomic_DNA"/>
</dbReference>
<proteinExistence type="inferred from homology"/>
<dbReference type="Gene3D" id="1.10.10.10">
    <property type="entry name" value="Winged helix-like DNA-binding domain superfamily/Winged helix DNA-binding domain"/>
    <property type="match status" value="1"/>
</dbReference>
<feature type="domain" description="HTH lysR-type" evidence="5">
    <location>
        <begin position="5"/>
        <end position="61"/>
    </location>
</feature>
<dbReference type="Pfam" id="PF03466">
    <property type="entry name" value="LysR_substrate"/>
    <property type="match status" value="1"/>
</dbReference>
<comment type="similarity">
    <text evidence="1">Belongs to the LysR transcriptional regulatory family.</text>
</comment>
<evidence type="ECO:0000313" key="7">
    <source>
        <dbReference type="Proteomes" id="UP001235760"/>
    </source>
</evidence>
<evidence type="ECO:0000256" key="3">
    <source>
        <dbReference type="ARBA" id="ARBA00023125"/>
    </source>
</evidence>
<dbReference type="RefSeq" id="WP_305747875.1">
    <property type="nucleotide sequence ID" value="NZ_JAUZEE010000001.1"/>
</dbReference>
<dbReference type="InterPro" id="IPR000847">
    <property type="entry name" value="LysR_HTH_N"/>
</dbReference>
<gene>
    <name evidence="6" type="ORF">Q8X39_01595</name>
</gene>
<sequence length="323" mass="35718">MPMHFNLRHLHLFETVAACGSFSRAAEVLGMSQPAVSMQIRQLETDLDATLFERPQRQRLTAAGQELLQHARILLAQARAADEALDALRGPVDEAGGAARGFRGLLHLGVVSTAHYFAPRLMHAFHQRHPDVRLKLTVAKRGEVLAMLHEHRLDLAISGYPPSEADLEATSFARHPHCIVAHPSHPLVGRRDLDWADLRDEHFIFREAGSATRQFLEHLLQQQSIQVRAGLELAGNETIKQAVMCGMGISFLSAHTFQVELEAGRMALLDVRGMPKHIDWCFVQRRDTQLGGVNAAFRQFVLDEGALYAACRSAVQDGAGTVA</sequence>
<dbReference type="PROSITE" id="PS50931">
    <property type="entry name" value="HTH_LYSR"/>
    <property type="match status" value="1"/>
</dbReference>
<dbReference type="Pfam" id="PF00126">
    <property type="entry name" value="HTH_1"/>
    <property type="match status" value="1"/>
</dbReference>
<dbReference type="InterPro" id="IPR036388">
    <property type="entry name" value="WH-like_DNA-bd_sf"/>
</dbReference>
<dbReference type="PANTHER" id="PTHR30126:SF5">
    <property type="entry name" value="HTH-TYPE TRANSCRIPTIONAL ACTIVATOR CMPR"/>
    <property type="match status" value="1"/>
</dbReference>
<dbReference type="SUPFAM" id="SSF46785">
    <property type="entry name" value="Winged helix' DNA-binding domain"/>
    <property type="match status" value="1"/>
</dbReference>
<dbReference type="PRINTS" id="PR00039">
    <property type="entry name" value="HTHLYSR"/>
</dbReference>
<accession>A0ABT9FYJ6</accession>
<evidence type="ECO:0000256" key="1">
    <source>
        <dbReference type="ARBA" id="ARBA00009437"/>
    </source>
</evidence>
<dbReference type="CDD" id="cd08419">
    <property type="entry name" value="PBP2_CbbR_RubisCO_like"/>
    <property type="match status" value="1"/>
</dbReference>
<dbReference type="InterPro" id="IPR005119">
    <property type="entry name" value="LysR_subst-bd"/>
</dbReference>
<evidence type="ECO:0000313" key="6">
    <source>
        <dbReference type="EMBL" id="MDP4299315.1"/>
    </source>
</evidence>
<comment type="caution">
    <text evidence="6">The sequence shown here is derived from an EMBL/GenBank/DDBJ whole genome shotgun (WGS) entry which is preliminary data.</text>
</comment>
<dbReference type="Proteomes" id="UP001235760">
    <property type="component" value="Unassembled WGS sequence"/>
</dbReference>
<dbReference type="PANTHER" id="PTHR30126">
    <property type="entry name" value="HTH-TYPE TRANSCRIPTIONAL REGULATOR"/>
    <property type="match status" value="1"/>
</dbReference>
<dbReference type="Gene3D" id="3.40.190.290">
    <property type="match status" value="1"/>
</dbReference>
<evidence type="ECO:0000256" key="2">
    <source>
        <dbReference type="ARBA" id="ARBA00023015"/>
    </source>
</evidence>
<dbReference type="SUPFAM" id="SSF53850">
    <property type="entry name" value="Periplasmic binding protein-like II"/>
    <property type="match status" value="1"/>
</dbReference>
<dbReference type="InterPro" id="IPR036390">
    <property type="entry name" value="WH_DNA-bd_sf"/>
</dbReference>
<protein>
    <submittedName>
        <fullName evidence="6">LysR family transcriptional regulator</fullName>
    </submittedName>
</protein>
<reference evidence="6 7" key="1">
    <citation type="submission" date="2023-08" db="EMBL/GenBank/DDBJ databases">
        <authorList>
            <person name="Roldan D.M."/>
            <person name="Menes R.J."/>
        </authorList>
    </citation>
    <scope>NUCLEOTIDE SEQUENCE [LARGE SCALE GENOMIC DNA]</scope>
    <source>
        <strain evidence="6 7">CCM 2812</strain>
    </source>
</reference>